<dbReference type="Proteomes" id="UP001610063">
    <property type="component" value="Unassembled WGS sequence"/>
</dbReference>
<name>A0ABW7NBC0_9BACT</name>
<dbReference type="InterPro" id="IPR011006">
    <property type="entry name" value="CheY-like_superfamily"/>
</dbReference>
<dbReference type="RefSeq" id="WP_395418054.1">
    <property type="nucleotide sequence ID" value="NZ_JBIPKE010000018.1"/>
</dbReference>
<comment type="catalytic activity">
    <reaction evidence="1">
        <text>ATP + protein L-histidine = ADP + protein N-phospho-L-histidine.</text>
        <dbReference type="EC" id="2.7.13.3"/>
    </reaction>
</comment>
<dbReference type="Gene3D" id="1.10.287.130">
    <property type="match status" value="1"/>
</dbReference>
<dbReference type="InterPro" id="IPR005467">
    <property type="entry name" value="His_kinase_dom"/>
</dbReference>
<dbReference type="PROSITE" id="PS01124">
    <property type="entry name" value="HTH_ARAC_FAMILY_2"/>
    <property type="match status" value="1"/>
</dbReference>
<dbReference type="SUPFAM" id="SSF47384">
    <property type="entry name" value="Homodimeric domain of signal transducing histidine kinase"/>
    <property type="match status" value="1"/>
</dbReference>
<feature type="transmembrane region" description="Helical" evidence="7">
    <location>
        <begin position="783"/>
        <end position="805"/>
    </location>
</feature>
<dbReference type="InterPro" id="IPR001789">
    <property type="entry name" value="Sig_transdc_resp-reg_receiver"/>
</dbReference>
<keyword evidence="4" id="KW-0805">Transcription regulation</keyword>
<dbReference type="PANTHER" id="PTHR43547">
    <property type="entry name" value="TWO-COMPONENT HISTIDINE KINASE"/>
    <property type="match status" value="1"/>
</dbReference>
<comment type="caution">
    <text evidence="11">The sequence shown here is derived from an EMBL/GenBank/DDBJ whole genome shotgun (WGS) entry which is preliminary data.</text>
</comment>
<evidence type="ECO:0000256" key="1">
    <source>
        <dbReference type="ARBA" id="ARBA00000085"/>
    </source>
</evidence>
<dbReference type="Pfam" id="PF00512">
    <property type="entry name" value="HisKA"/>
    <property type="match status" value="1"/>
</dbReference>
<dbReference type="SMART" id="SM00342">
    <property type="entry name" value="HTH_ARAC"/>
    <property type="match status" value="1"/>
</dbReference>
<keyword evidence="7" id="KW-0472">Membrane</keyword>
<dbReference type="SUPFAM" id="SSF52172">
    <property type="entry name" value="CheY-like"/>
    <property type="match status" value="1"/>
</dbReference>
<feature type="modified residue" description="4-aspartylphosphate" evidence="6">
    <location>
        <position position="1153"/>
    </location>
</feature>
<dbReference type="Pfam" id="PF07494">
    <property type="entry name" value="Reg_prop"/>
    <property type="match status" value="3"/>
</dbReference>
<dbReference type="CDD" id="cd00082">
    <property type="entry name" value="HisKA"/>
    <property type="match status" value="1"/>
</dbReference>
<keyword evidence="5" id="KW-0804">Transcription</keyword>
<dbReference type="InterPro" id="IPR015943">
    <property type="entry name" value="WD40/YVTN_repeat-like_dom_sf"/>
</dbReference>
<evidence type="ECO:0000256" key="3">
    <source>
        <dbReference type="ARBA" id="ARBA00022553"/>
    </source>
</evidence>
<keyword evidence="7" id="KW-0812">Transmembrane</keyword>
<dbReference type="InterPro" id="IPR003594">
    <property type="entry name" value="HATPase_dom"/>
</dbReference>
<protein>
    <recommendedName>
        <fullName evidence="2">histidine kinase</fullName>
        <ecNumber evidence="2">2.7.13.3</ecNumber>
    </recommendedName>
</protein>
<dbReference type="Pfam" id="PF12833">
    <property type="entry name" value="HTH_18"/>
    <property type="match status" value="1"/>
</dbReference>
<gene>
    <name evidence="11" type="ORF">ACHKAR_14450</name>
</gene>
<sequence>MTRSRPLLYAFHILISIALLAILPINAHGKTISFFSNLSMRDGLPSNIIASIAQDQHDFIWVATGSGLARYDGYKFRVFKKTELSNSLPSNELSTLLADGEHIWVGTWSGLCKINIKTFEITRINLGEPAAIRALFKGKDNALWVGTGNGLIRYDPTSQQYLVYNNQQNGLSHNTVRTIHEDHHGTLWVGTYDQLNILPKGKDQFITIPLPQKNIPGIKNHLILDIQVQKAHPDSLLWVGTETGLFQVNIASRKAERYNGQGQFSNDVIKCIFTDQNNHLWLGTDFGLNIFDPEYETNTVHFHNPQLPYSIANNVIWQIFEDRSGVLWLVTSNGLSRINQYGSFYEYQEISHTVEDQLIGNQVKTILIDSKGIYWLGTQDGVIRINPESGTKKVLDINSKHRLLLNNVFALEEDLYGHIWIGSAGGINIWDEANEQMHAITANQHNGLSSNYIGKFTKGADGAFWVSAWEGGLYKVDGNLQTLEELLFRPIPDLEAGSAKNVFGNGALWVIEYDELFRADTASLTKEHISTFSEASGKQTIYSVYFSKKGHLWAGTLNGLVQYIPEENRSVFHQVVTGSDEIVSSIIEDEAGNIWSTTNTSLQRLSPPTGEIEHYPLDKDLPLKSFYYGCAARTQNGEIIFGGDNGYIRFAPGKAHPNLFDPKVYITAIEINNRSVGINDQIDGEVLLQRDVAFTQDLTLEYEQRSVTFEFSSLHFWQPAMNVFAYKLEGLDEEWNYVSGLKNFAVYSNLPAGKYTFKVKGSNNYGVESTHMASLGLTVKPPLLLSTGFFVLYVILGSLAIFYSLRFYSSRVHLRNELRIIRMEKEHAEEIEQTKEQFFTNISHELRTPISLILPPIHEIQKKGHLDTQSTKLIALAEKNSVRLLRLVNQILDFNKLENETLQIKVAPVDLVKFCQEVFVLFTDQAERQQIHFSFESSHDEHRVWVDAEKIETVLFNLLSNAFKFTHAGGSITLQLRILEDSPPFKEGAFEFRVSDTGVGISEADKTRVFERFYQTKAGRKMDASTGIGLTLAAEYVDLHHGTITVESTLGVGTTFTVQLPLGKTHFPIDSVQDEEINLRATRSLYAHQEGAKPYHLDLDSDKPMVLIIEDNTDIIDFIRTSLGHKFNFVVAQNGEEGLQKANNFMPEVIISDIMMPVMDGLTLCEKVKENPKTSHITIILLTAKSMPSNRLEGIKKGADVYLTKPFEIELLEAHVNNLIHRKKELTSYFRNELVVSQDTPETKDNQDNKFLKKVMDLIEANISEPDFGVENISKEIGMSSTHLYRRLKALTNLSAQDIIKKYRIKKASLLLENNEGNVSETMYKVGFSSASYFSKCFKAEFGMTPKEFQRERASASDKSLDI</sequence>
<dbReference type="InterPro" id="IPR036097">
    <property type="entry name" value="HisK_dim/P_sf"/>
</dbReference>
<keyword evidence="3 6" id="KW-0597">Phosphoprotein</keyword>
<dbReference type="SMART" id="SM00388">
    <property type="entry name" value="HisKA"/>
    <property type="match status" value="1"/>
</dbReference>
<dbReference type="Pfam" id="PF07495">
    <property type="entry name" value="Y_Y_Y"/>
    <property type="match status" value="1"/>
</dbReference>
<dbReference type="InterPro" id="IPR018060">
    <property type="entry name" value="HTH_AraC"/>
</dbReference>
<dbReference type="SMART" id="SM00387">
    <property type="entry name" value="HATPase_c"/>
    <property type="match status" value="1"/>
</dbReference>
<evidence type="ECO:0000256" key="4">
    <source>
        <dbReference type="ARBA" id="ARBA00023015"/>
    </source>
</evidence>
<dbReference type="Pfam" id="PF02518">
    <property type="entry name" value="HATPase_c"/>
    <property type="match status" value="1"/>
</dbReference>
<dbReference type="InterPro" id="IPR013783">
    <property type="entry name" value="Ig-like_fold"/>
</dbReference>
<dbReference type="Gene3D" id="1.10.10.60">
    <property type="entry name" value="Homeodomain-like"/>
    <property type="match status" value="1"/>
</dbReference>
<evidence type="ECO:0000256" key="5">
    <source>
        <dbReference type="ARBA" id="ARBA00023163"/>
    </source>
</evidence>
<evidence type="ECO:0000259" key="9">
    <source>
        <dbReference type="PROSITE" id="PS50109"/>
    </source>
</evidence>
<evidence type="ECO:0000256" key="2">
    <source>
        <dbReference type="ARBA" id="ARBA00012438"/>
    </source>
</evidence>
<feature type="domain" description="Response regulatory" evidence="10">
    <location>
        <begin position="1105"/>
        <end position="1220"/>
    </location>
</feature>
<evidence type="ECO:0000256" key="6">
    <source>
        <dbReference type="PROSITE-ProRule" id="PRU00169"/>
    </source>
</evidence>
<keyword evidence="7" id="KW-1133">Transmembrane helix</keyword>
<dbReference type="PANTHER" id="PTHR43547:SF2">
    <property type="entry name" value="HYBRID SIGNAL TRANSDUCTION HISTIDINE KINASE C"/>
    <property type="match status" value="1"/>
</dbReference>
<dbReference type="Gene3D" id="2.130.10.10">
    <property type="entry name" value="YVTN repeat-like/Quinoprotein amine dehydrogenase"/>
    <property type="match status" value="3"/>
</dbReference>
<dbReference type="PROSITE" id="PS50110">
    <property type="entry name" value="RESPONSE_REGULATORY"/>
    <property type="match status" value="1"/>
</dbReference>
<dbReference type="SUPFAM" id="SSF55874">
    <property type="entry name" value="ATPase domain of HSP90 chaperone/DNA topoisomerase II/histidine kinase"/>
    <property type="match status" value="1"/>
</dbReference>
<reference evidence="11 12" key="1">
    <citation type="journal article" date="2013" name="Int. J. Syst. Evol. Microbiol.">
        <title>Marinoscillum luteum sp. nov., isolated from marine sediment.</title>
        <authorList>
            <person name="Cha I.T."/>
            <person name="Park S.J."/>
            <person name="Kim S.J."/>
            <person name="Kim J.G."/>
            <person name="Jung M.Y."/>
            <person name="Shin K.S."/>
            <person name="Kwon K.K."/>
            <person name="Yang S.H."/>
            <person name="Seo Y.S."/>
            <person name="Rhee S.K."/>
        </authorList>
    </citation>
    <scope>NUCLEOTIDE SEQUENCE [LARGE SCALE GENOMIC DNA]</scope>
    <source>
        <strain evidence="11 12">KCTC 23939</strain>
    </source>
</reference>
<evidence type="ECO:0000313" key="12">
    <source>
        <dbReference type="Proteomes" id="UP001610063"/>
    </source>
</evidence>
<evidence type="ECO:0000256" key="7">
    <source>
        <dbReference type="SAM" id="Phobius"/>
    </source>
</evidence>
<dbReference type="InterPro" id="IPR009057">
    <property type="entry name" value="Homeodomain-like_sf"/>
</dbReference>
<dbReference type="SUPFAM" id="SSF63829">
    <property type="entry name" value="Calcium-dependent phosphotriesterase"/>
    <property type="match status" value="3"/>
</dbReference>
<proteinExistence type="predicted"/>
<dbReference type="SUPFAM" id="SSF46689">
    <property type="entry name" value="Homeodomain-like"/>
    <property type="match status" value="1"/>
</dbReference>
<feature type="domain" description="Histidine kinase" evidence="9">
    <location>
        <begin position="841"/>
        <end position="1064"/>
    </location>
</feature>
<dbReference type="PRINTS" id="PR00344">
    <property type="entry name" value="BCTRLSENSOR"/>
</dbReference>
<evidence type="ECO:0000313" key="11">
    <source>
        <dbReference type="EMBL" id="MFH6984652.1"/>
    </source>
</evidence>
<dbReference type="Gene3D" id="2.60.40.10">
    <property type="entry name" value="Immunoglobulins"/>
    <property type="match status" value="1"/>
</dbReference>
<dbReference type="InterPro" id="IPR011123">
    <property type="entry name" value="Y_Y_Y"/>
</dbReference>
<accession>A0ABW7NBC0</accession>
<dbReference type="InterPro" id="IPR004358">
    <property type="entry name" value="Sig_transdc_His_kin-like_C"/>
</dbReference>
<evidence type="ECO:0000259" key="8">
    <source>
        <dbReference type="PROSITE" id="PS01124"/>
    </source>
</evidence>
<dbReference type="PROSITE" id="PS50109">
    <property type="entry name" value="HIS_KIN"/>
    <property type="match status" value="1"/>
</dbReference>
<dbReference type="InterPro" id="IPR036890">
    <property type="entry name" value="HATPase_C_sf"/>
</dbReference>
<dbReference type="Pfam" id="PF00072">
    <property type="entry name" value="Response_reg"/>
    <property type="match status" value="1"/>
</dbReference>
<keyword evidence="12" id="KW-1185">Reference proteome</keyword>
<feature type="domain" description="HTH araC/xylS-type" evidence="8">
    <location>
        <begin position="1253"/>
        <end position="1352"/>
    </location>
</feature>
<dbReference type="EMBL" id="JBIPKE010000018">
    <property type="protein sequence ID" value="MFH6984652.1"/>
    <property type="molecule type" value="Genomic_DNA"/>
</dbReference>
<dbReference type="Gene3D" id="3.40.50.2300">
    <property type="match status" value="1"/>
</dbReference>
<dbReference type="EC" id="2.7.13.3" evidence="2"/>
<dbReference type="Gene3D" id="3.30.565.10">
    <property type="entry name" value="Histidine kinase-like ATPase, C-terminal domain"/>
    <property type="match status" value="1"/>
</dbReference>
<dbReference type="SMART" id="SM00448">
    <property type="entry name" value="REC"/>
    <property type="match status" value="1"/>
</dbReference>
<evidence type="ECO:0000259" key="10">
    <source>
        <dbReference type="PROSITE" id="PS50110"/>
    </source>
</evidence>
<organism evidence="11 12">
    <name type="scientific">Marinoscillum luteum</name>
    <dbReference type="NCBI Taxonomy" id="861051"/>
    <lineage>
        <taxon>Bacteria</taxon>
        <taxon>Pseudomonadati</taxon>
        <taxon>Bacteroidota</taxon>
        <taxon>Cytophagia</taxon>
        <taxon>Cytophagales</taxon>
        <taxon>Reichenbachiellaceae</taxon>
        <taxon>Marinoscillum</taxon>
    </lineage>
</organism>
<dbReference type="InterPro" id="IPR003661">
    <property type="entry name" value="HisK_dim/P_dom"/>
</dbReference>
<dbReference type="InterPro" id="IPR011110">
    <property type="entry name" value="Reg_prop"/>
</dbReference>